<dbReference type="EMBL" id="CAXAMN010000903">
    <property type="protein sequence ID" value="CAK8991377.1"/>
    <property type="molecule type" value="Genomic_DNA"/>
</dbReference>
<feature type="domain" description="Sushi" evidence="5">
    <location>
        <begin position="379"/>
        <end position="429"/>
    </location>
</feature>
<keyword evidence="2" id="KW-0768">Sushi</keyword>
<name>A0ABP0HMG9_9DINO</name>
<comment type="subcellular location">
    <subcellularLocation>
        <location evidence="1">Virion</location>
    </subcellularLocation>
</comment>
<feature type="domain" description="Sushi" evidence="5">
    <location>
        <begin position="550"/>
        <end position="602"/>
    </location>
</feature>
<keyword evidence="3" id="KW-0732">Signal</keyword>
<feature type="domain" description="Sushi" evidence="5">
    <location>
        <begin position="434"/>
        <end position="489"/>
    </location>
</feature>
<feature type="domain" description="Sushi" evidence="5">
    <location>
        <begin position="494"/>
        <end position="545"/>
    </location>
</feature>
<feature type="domain" description="Sushi" evidence="5">
    <location>
        <begin position="324"/>
        <end position="374"/>
    </location>
</feature>
<feature type="domain" description="Sushi" evidence="5">
    <location>
        <begin position="135"/>
        <end position="186"/>
    </location>
</feature>
<proteinExistence type="predicted"/>
<evidence type="ECO:0000313" key="7">
    <source>
        <dbReference type="Proteomes" id="UP001642484"/>
    </source>
</evidence>
<evidence type="ECO:0000256" key="3">
    <source>
        <dbReference type="ARBA" id="ARBA00022729"/>
    </source>
</evidence>
<dbReference type="SMART" id="SM00032">
    <property type="entry name" value="CCP"/>
    <property type="match status" value="10"/>
</dbReference>
<evidence type="ECO:0000256" key="4">
    <source>
        <dbReference type="ARBA" id="ARBA00023157"/>
    </source>
</evidence>
<dbReference type="InterPro" id="IPR051503">
    <property type="entry name" value="ComplSys_Reg/VirEntry_Med"/>
</dbReference>
<evidence type="ECO:0000256" key="2">
    <source>
        <dbReference type="ARBA" id="ARBA00022659"/>
    </source>
</evidence>
<dbReference type="SUPFAM" id="SSF57535">
    <property type="entry name" value="Complement control module/SCR domain"/>
    <property type="match status" value="2"/>
</dbReference>
<dbReference type="PANTHER" id="PTHR45785:SF2">
    <property type="entry name" value="COMPLEMENT FACTOR H-RELATED"/>
    <property type="match status" value="1"/>
</dbReference>
<organism evidence="6 7">
    <name type="scientific">Durusdinium trenchii</name>
    <dbReference type="NCBI Taxonomy" id="1381693"/>
    <lineage>
        <taxon>Eukaryota</taxon>
        <taxon>Sar</taxon>
        <taxon>Alveolata</taxon>
        <taxon>Dinophyceae</taxon>
        <taxon>Suessiales</taxon>
        <taxon>Symbiodiniaceae</taxon>
        <taxon>Durusdinium</taxon>
    </lineage>
</organism>
<feature type="domain" description="Sushi" evidence="5">
    <location>
        <begin position="18"/>
        <end position="68"/>
    </location>
</feature>
<feature type="domain" description="Sushi" evidence="5">
    <location>
        <begin position="74"/>
        <end position="130"/>
    </location>
</feature>
<evidence type="ECO:0000256" key="1">
    <source>
        <dbReference type="ARBA" id="ARBA00004328"/>
    </source>
</evidence>
<dbReference type="Gene3D" id="2.10.70.10">
    <property type="entry name" value="Complement Module, domain 1"/>
    <property type="match status" value="1"/>
</dbReference>
<evidence type="ECO:0000313" key="6">
    <source>
        <dbReference type="EMBL" id="CAK8991377.1"/>
    </source>
</evidence>
<dbReference type="PANTHER" id="PTHR45785">
    <property type="entry name" value="COMPLEMENT FACTOR H-RELATED"/>
    <property type="match status" value="1"/>
</dbReference>
<feature type="domain" description="Sushi" evidence="5">
    <location>
        <begin position="613"/>
        <end position="662"/>
    </location>
</feature>
<keyword evidence="7" id="KW-1185">Reference proteome</keyword>
<dbReference type="InterPro" id="IPR000436">
    <property type="entry name" value="Sushi_SCR_CCP_dom"/>
</dbReference>
<sequence>MLCAEGHFTTARCEPLPCGFPIVRGSGDLSICDGYPSGSICELSCASGYVKSGANLRCERGLWSEASCWPWRGCGEPPKIQNARGAQLQDCINLERNDTCPAFHCDLGFQAHGAEALRCLPRGFFSRPLCQPSVCAEAPLDVPHAEKLGSCKGTASGGICRISCEPGYAPVAALHCLTGAFIHTSCEPLSGPLSLALDETMLLAVHLRLPYSSWENLQVNHPKLRSARLARALSKQCGLPSWRLVAKASRPFSMTSTVLDLLLLPANFGAHQYSNMSAAQALQRAKLALKVPEKLLRQVLSFPGGKEIGVERLEVVSRTVGRMCVHPPVVEHAHDLSPCAFTLSGHLCPLVCEAGFVHSGSLACQDGEWLRPHCEEISCDKKPDVENAEDLSHCANSASGSLCGLECQAGYLRTGDLECHRGAWVGGECRPKRCRHVPRVLHADQHALSRCRNLESGSECTLQCEAGFLPTGTGKLQCHLGNFRLQSLCEPAACHQMPKVRNSASNLAECSGLEHSTTCDFKCSDGYQKVGMLQCFHGRFTSARCEPADCKEPPQIEGLSEHEALRCVPRRSGQSCNATCDFPMRMLPKLICSHGKWPDAKCVPYSNPGGEACHKSPVLERAEQLECTHGQHGDVCEASCIRGYALSRPLMCLDSLWSSSSCEPLSCGAPPTIAHSTWPKSSCEGQDHGSFCPLYCDPGYSPGGLPSLLPGSLDPKSLRDQLARRSLRCVAGEWQGPGCLEAACDQPPVIRKATPKSLKACASTRSRSICRRSLCGCCGFVRLCRTTLGCEGGQSFDRREALGFFKRPVDPWEGAADRPLF</sequence>
<dbReference type="Proteomes" id="UP001642484">
    <property type="component" value="Unassembled WGS sequence"/>
</dbReference>
<evidence type="ECO:0000259" key="5">
    <source>
        <dbReference type="SMART" id="SM00032"/>
    </source>
</evidence>
<reference evidence="6 7" key="1">
    <citation type="submission" date="2024-02" db="EMBL/GenBank/DDBJ databases">
        <authorList>
            <person name="Chen Y."/>
            <person name="Shah S."/>
            <person name="Dougan E. K."/>
            <person name="Thang M."/>
            <person name="Chan C."/>
        </authorList>
    </citation>
    <scope>NUCLEOTIDE SEQUENCE [LARGE SCALE GENOMIC DNA]</scope>
</reference>
<dbReference type="InterPro" id="IPR035976">
    <property type="entry name" value="Sushi/SCR/CCP_sf"/>
</dbReference>
<protein>
    <recommendedName>
        <fullName evidence="5">Sushi domain-containing protein</fullName>
    </recommendedName>
</protein>
<keyword evidence="4" id="KW-1015">Disulfide bond</keyword>
<gene>
    <name evidence="6" type="ORF">CCMP2556_LOCUS2430</name>
</gene>
<feature type="domain" description="Sushi" evidence="5">
    <location>
        <begin position="667"/>
        <end position="739"/>
    </location>
</feature>
<comment type="caution">
    <text evidence="6">The sequence shown here is derived from an EMBL/GenBank/DDBJ whole genome shotgun (WGS) entry which is preliminary data.</text>
</comment>
<accession>A0ABP0HMG9</accession>